<accession>A0ACB6QPJ8</accession>
<sequence>MGYPIYIYNRFNIPNSERVAMFTPPHNSSIVVLLVTPEKLGHYRVCEIFQLAPSSAIYIFFSLQGEDDEDIRTVSSIAFSPLLFIPHERMTGYIPARQLHQFIRVCVFLKWWKYKPILLEEVSDHMSVNEFPCYMKFGPEGDLGPLGMRRNYYFWVFGLLPMHFYSLEEGWKFIQRVMAVGEMGLYHYEHNIMKNRGGG</sequence>
<comment type="caution">
    <text evidence="1">The sequence shown here is derived from an EMBL/GenBank/DDBJ whole genome shotgun (WGS) entry which is preliminary data.</text>
</comment>
<protein>
    <submittedName>
        <fullName evidence="1">Uncharacterized protein</fullName>
    </submittedName>
</protein>
<keyword evidence="2" id="KW-1185">Reference proteome</keyword>
<name>A0ACB6QPJ8_9PLEO</name>
<evidence type="ECO:0000313" key="2">
    <source>
        <dbReference type="Proteomes" id="UP000799755"/>
    </source>
</evidence>
<reference evidence="1" key="1">
    <citation type="journal article" date="2020" name="Stud. Mycol.">
        <title>101 Dothideomycetes genomes: a test case for predicting lifestyles and emergence of pathogens.</title>
        <authorList>
            <person name="Haridas S."/>
            <person name="Albert R."/>
            <person name="Binder M."/>
            <person name="Bloem J."/>
            <person name="Labutti K."/>
            <person name="Salamov A."/>
            <person name="Andreopoulos B."/>
            <person name="Baker S."/>
            <person name="Barry K."/>
            <person name="Bills G."/>
            <person name="Bluhm B."/>
            <person name="Cannon C."/>
            <person name="Castanera R."/>
            <person name="Culley D."/>
            <person name="Daum C."/>
            <person name="Ezra D."/>
            <person name="Gonzalez J."/>
            <person name="Henrissat B."/>
            <person name="Kuo A."/>
            <person name="Liang C."/>
            <person name="Lipzen A."/>
            <person name="Lutzoni F."/>
            <person name="Magnuson J."/>
            <person name="Mondo S."/>
            <person name="Nolan M."/>
            <person name="Ohm R."/>
            <person name="Pangilinan J."/>
            <person name="Park H.-J."/>
            <person name="Ramirez L."/>
            <person name="Alfaro M."/>
            <person name="Sun H."/>
            <person name="Tritt A."/>
            <person name="Yoshinaga Y."/>
            <person name="Zwiers L.-H."/>
            <person name="Turgeon B."/>
            <person name="Goodwin S."/>
            <person name="Spatafora J."/>
            <person name="Crous P."/>
            <person name="Grigoriev I."/>
        </authorList>
    </citation>
    <scope>NUCLEOTIDE SEQUENCE</scope>
    <source>
        <strain evidence="1">ATCC 200398</strain>
    </source>
</reference>
<organism evidence="1 2">
    <name type="scientific">Lindgomyces ingoldianus</name>
    <dbReference type="NCBI Taxonomy" id="673940"/>
    <lineage>
        <taxon>Eukaryota</taxon>
        <taxon>Fungi</taxon>
        <taxon>Dikarya</taxon>
        <taxon>Ascomycota</taxon>
        <taxon>Pezizomycotina</taxon>
        <taxon>Dothideomycetes</taxon>
        <taxon>Pleosporomycetidae</taxon>
        <taxon>Pleosporales</taxon>
        <taxon>Lindgomycetaceae</taxon>
        <taxon>Lindgomyces</taxon>
    </lineage>
</organism>
<gene>
    <name evidence="1" type="ORF">BDR25DRAFT_357293</name>
</gene>
<evidence type="ECO:0000313" key="1">
    <source>
        <dbReference type="EMBL" id="KAF2468944.1"/>
    </source>
</evidence>
<proteinExistence type="predicted"/>
<dbReference type="EMBL" id="MU003514">
    <property type="protein sequence ID" value="KAF2468944.1"/>
    <property type="molecule type" value="Genomic_DNA"/>
</dbReference>
<dbReference type="Proteomes" id="UP000799755">
    <property type="component" value="Unassembled WGS sequence"/>
</dbReference>